<feature type="compositionally biased region" description="Low complexity" evidence="1">
    <location>
        <begin position="791"/>
        <end position="811"/>
    </location>
</feature>
<dbReference type="STRING" id="139420.A0A371CPN0"/>
<evidence type="ECO:0000256" key="1">
    <source>
        <dbReference type="SAM" id="MobiDB-lite"/>
    </source>
</evidence>
<feature type="compositionally biased region" description="Polar residues" evidence="1">
    <location>
        <begin position="105"/>
        <end position="116"/>
    </location>
</feature>
<name>A0A371CPN0_9APHY</name>
<feature type="compositionally biased region" description="Low complexity" evidence="1">
    <location>
        <begin position="117"/>
        <end position="154"/>
    </location>
</feature>
<accession>A0A371CPN0</accession>
<feature type="compositionally biased region" description="Low complexity" evidence="1">
    <location>
        <begin position="339"/>
        <end position="352"/>
    </location>
</feature>
<feature type="region of interest" description="Disordered" evidence="1">
    <location>
        <begin position="33"/>
        <end position="175"/>
    </location>
</feature>
<feature type="compositionally biased region" description="Basic and acidic residues" evidence="1">
    <location>
        <begin position="591"/>
        <end position="601"/>
    </location>
</feature>
<organism evidence="2 3">
    <name type="scientific">Lentinus brumalis</name>
    <dbReference type="NCBI Taxonomy" id="2498619"/>
    <lineage>
        <taxon>Eukaryota</taxon>
        <taxon>Fungi</taxon>
        <taxon>Dikarya</taxon>
        <taxon>Basidiomycota</taxon>
        <taxon>Agaricomycotina</taxon>
        <taxon>Agaricomycetes</taxon>
        <taxon>Polyporales</taxon>
        <taxon>Polyporaceae</taxon>
        <taxon>Lentinus</taxon>
    </lineage>
</organism>
<reference evidence="2 3" key="1">
    <citation type="journal article" date="2018" name="Biotechnol. Biofuels">
        <title>Integrative visual omics of the white-rot fungus Polyporus brumalis exposes the biotechnological potential of its oxidative enzymes for delignifying raw plant biomass.</title>
        <authorList>
            <person name="Miyauchi S."/>
            <person name="Rancon A."/>
            <person name="Drula E."/>
            <person name="Hage H."/>
            <person name="Chaduli D."/>
            <person name="Favel A."/>
            <person name="Grisel S."/>
            <person name="Henrissat B."/>
            <person name="Herpoel-Gimbert I."/>
            <person name="Ruiz-Duenas F.J."/>
            <person name="Chevret D."/>
            <person name="Hainaut M."/>
            <person name="Lin J."/>
            <person name="Wang M."/>
            <person name="Pangilinan J."/>
            <person name="Lipzen A."/>
            <person name="Lesage-Meessen L."/>
            <person name="Navarro D."/>
            <person name="Riley R."/>
            <person name="Grigoriev I.V."/>
            <person name="Zhou S."/>
            <person name="Raouche S."/>
            <person name="Rosso M.N."/>
        </authorList>
    </citation>
    <scope>NUCLEOTIDE SEQUENCE [LARGE SCALE GENOMIC DNA]</scope>
    <source>
        <strain evidence="2 3">BRFM 1820</strain>
    </source>
</reference>
<feature type="region of interest" description="Disordered" evidence="1">
    <location>
        <begin position="848"/>
        <end position="925"/>
    </location>
</feature>
<proteinExistence type="predicted"/>
<feature type="region of interest" description="Disordered" evidence="1">
    <location>
        <begin position="591"/>
        <end position="725"/>
    </location>
</feature>
<feature type="compositionally biased region" description="Low complexity" evidence="1">
    <location>
        <begin position="890"/>
        <end position="900"/>
    </location>
</feature>
<feature type="compositionally biased region" description="Polar residues" evidence="1">
    <location>
        <begin position="648"/>
        <end position="659"/>
    </location>
</feature>
<protein>
    <submittedName>
        <fullName evidence="2">Uncharacterized protein</fullName>
    </submittedName>
</protein>
<feature type="compositionally biased region" description="Basic and acidic residues" evidence="1">
    <location>
        <begin position="272"/>
        <end position="284"/>
    </location>
</feature>
<feature type="region of interest" description="Disordered" evidence="1">
    <location>
        <begin position="750"/>
        <end position="830"/>
    </location>
</feature>
<sequence length="925" mass="98305">MASTSAIESRGRDKRPAVPVLLEAFPVPPSFIPPSPLFSGSPSSPFPRSPSPRFSPAPSPQQFKPPPSAPPSSPLPPVPGPSPITEHETLMFITAARSRRASKMSVASASTYSQRDSIVSASGSSGPSLSNSTSATPYDSSRSLRSYASTSSLSVPAARHYDRSPVIQPRIAEEDAADLTRLSLDDISSMHSSLSENVSDDEKVLEMGMSRRRIRHGPDDSISSVDISDIPQFRDEETDALPPALASPVTREQAAPTPTQGIRRSISSSSFGHERTRRLLEKDLPPLPPAPLAQPPPPPSETPSQAARSKSLIHARRPSSPDIQEILASTPRPRRKSSHGSGLRSRSASRSARSLKRRPSEYGHEAHSPPGSRRTSAVDADHRTSVASSSRGRRQLRPDSATELAYAQDAMGTVWDEHSFVSDYGVQIDHTGTPFDMLDGDEEARLDRELDGDGSDSDSSLDLHTPLPQLMVKDGLLSPNSKLIQASRNNTPLPGERPGSVFSVVSAAGSVMTKNGLFKDERDTIKRRVRHRDGKLLREGVGLTTGLGWSDSEDEDAPAPIIRQLSSNSLKKRVASSASLRNAISVTRSYSDRMPESRMEEFGVLPKTPRTSAPPTSWQRPRLASGLDHRISTSSSLSSGSSTSALSRNFSRTSVSSHRSAPASYNRRGLEPPALTTTSLGHIREGDEPGFHTPSTSSSTGSLVTPITPAGSPSQSRPSTGSLGYKRIPAKLDTLTVADFSSHDVVILNSPSGLSTGMPSPSPSTATARTMSVPRPLRLPQSHGSLRTPTSEAASPRTSLSSSAGPSSAPSLRRMPSRLHPPSSTRAVPVPVPVPVYVPTVTSASAPDGIAFPSRSPLKPSLVTRSTSASSASSASKLKPRTGTGMVYRTTPNTPTTPTPAVRPSMLRMPSTTSLRSAKGVGIAM</sequence>
<feature type="compositionally biased region" description="Polar residues" evidence="1">
    <location>
        <begin position="750"/>
        <end position="770"/>
    </location>
</feature>
<evidence type="ECO:0000313" key="2">
    <source>
        <dbReference type="EMBL" id="RDX42248.1"/>
    </source>
</evidence>
<evidence type="ECO:0000313" key="3">
    <source>
        <dbReference type="Proteomes" id="UP000256964"/>
    </source>
</evidence>
<dbReference type="Proteomes" id="UP000256964">
    <property type="component" value="Unassembled WGS sequence"/>
</dbReference>
<feature type="compositionally biased region" description="Polar residues" evidence="1">
    <location>
        <begin position="609"/>
        <end position="619"/>
    </location>
</feature>
<feature type="compositionally biased region" description="Pro residues" evidence="1">
    <location>
        <begin position="285"/>
        <end position="301"/>
    </location>
</feature>
<feature type="compositionally biased region" description="Low complexity" evidence="1">
    <location>
        <begin position="220"/>
        <end position="230"/>
    </location>
</feature>
<dbReference type="OrthoDB" id="3064136at2759"/>
<feature type="compositionally biased region" description="Basic and acidic residues" evidence="1">
    <location>
        <begin position="358"/>
        <end position="367"/>
    </location>
</feature>
<feature type="region of interest" description="Disordered" evidence="1">
    <location>
        <begin position="190"/>
        <end position="399"/>
    </location>
</feature>
<feature type="compositionally biased region" description="Polar residues" evidence="1">
    <location>
        <begin position="693"/>
        <end position="722"/>
    </location>
</feature>
<feature type="compositionally biased region" description="Low complexity" evidence="1">
    <location>
        <begin position="866"/>
        <end position="876"/>
    </location>
</feature>
<dbReference type="EMBL" id="KZ857489">
    <property type="protein sequence ID" value="RDX42248.1"/>
    <property type="molecule type" value="Genomic_DNA"/>
</dbReference>
<keyword evidence="3" id="KW-1185">Reference proteome</keyword>
<feature type="compositionally biased region" description="Low complexity" evidence="1">
    <location>
        <begin position="632"/>
        <end position="647"/>
    </location>
</feature>
<gene>
    <name evidence="2" type="ORF">OH76DRAFT_1488816</name>
</gene>
<dbReference type="AlphaFoldDB" id="A0A371CPN0"/>
<feature type="compositionally biased region" description="Pro residues" evidence="1">
    <location>
        <begin position="44"/>
        <end position="82"/>
    </location>
</feature>